<organism evidence="2 3">
    <name type="scientific">Emiliania huxleyi virus 86 (isolate United Kingdom/English Channel/1999)</name>
    <name type="common">EhV-86</name>
    <dbReference type="NCBI Taxonomy" id="654925"/>
    <lineage>
        <taxon>Viruses</taxon>
        <taxon>Varidnaviria</taxon>
        <taxon>Bamfordvirae</taxon>
        <taxon>Nucleocytoviricota</taxon>
        <taxon>Megaviricetes</taxon>
        <taxon>Algavirales</taxon>
        <taxon>Phycodnaviridae</taxon>
        <taxon>Coccolithovirus</taxon>
        <taxon>Coccolithovirus huxleyi</taxon>
        <taxon>Emiliania huxleyi virus 86</taxon>
    </lineage>
</organism>
<reference evidence="2 3" key="1">
    <citation type="journal article" date="2005" name="Science">
        <title>Complete genome sequence and lytic phase transcription profile of a Coccolithovirus.</title>
        <authorList>
            <person name="Wilson W.H."/>
            <person name="Schroeder D.C."/>
            <person name="Allen M.J."/>
            <person name="Holden M.T.G."/>
            <person name="Parkhill J."/>
            <person name="Barrell B.G."/>
            <person name="Churcher C."/>
            <person name="Hamlin N."/>
            <person name="Mungall K."/>
            <person name="Norbertczak H."/>
            <person name="Quail M.A."/>
            <person name="Price C."/>
            <person name="Rabbinowitsch E."/>
            <person name="Walker D."/>
            <person name="Craigon M."/>
            <person name="Roy D."/>
            <person name="Ghazal P."/>
        </authorList>
    </citation>
    <scope>NUCLEOTIDE SEQUENCE [LARGE SCALE GENOMIC DNA]</scope>
    <source>
        <strain evidence="3">Isolate United Kingdom/English Channel/1999</strain>
    </source>
</reference>
<organismHost>
    <name type="scientific">Emiliania huxleyi</name>
    <name type="common">Coccolithophore</name>
    <name type="synonym">Pontosphaera huxleyi</name>
    <dbReference type="NCBI Taxonomy" id="2903"/>
</organismHost>
<dbReference type="KEGG" id="vg:3655042"/>
<dbReference type="GeneID" id="3655042"/>
<dbReference type="Proteomes" id="UP000000863">
    <property type="component" value="Segment"/>
</dbReference>
<feature type="region of interest" description="Disordered" evidence="1">
    <location>
        <begin position="64"/>
        <end position="105"/>
    </location>
</feature>
<keyword evidence="3" id="KW-1185">Reference proteome</keyword>
<evidence type="ECO:0000313" key="2">
    <source>
        <dbReference type="EMBL" id="CAI65674.1"/>
    </source>
</evidence>
<feature type="compositionally biased region" description="Basic and acidic residues" evidence="1">
    <location>
        <begin position="64"/>
        <end position="83"/>
    </location>
</feature>
<evidence type="ECO:0000256" key="1">
    <source>
        <dbReference type="SAM" id="MobiDB-lite"/>
    </source>
</evidence>
<dbReference type="RefSeq" id="YP_294005.1">
    <property type="nucleotide sequence ID" value="NC_007346.1"/>
</dbReference>
<proteinExistence type="predicted"/>
<dbReference type="EMBL" id="AJ890364">
    <property type="protein sequence ID" value="CAI65674.1"/>
    <property type="molecule type" value="Genomic_DNA"/>
</dbReference>
<accession>Q4A2N2</accession>
<evidence type="ECO:0000313" key="3">
    <source>
        <dbReference type="Proteomes" id="UP000000863"/>
    </source>
</evidence>
<sequence length="105" mass="11917">MLAAILISVFLGILLLLLIRKRRNISRLIYSMSTGTDNNYPKSFEDAANTPGYLSARSALRKIHAQDQSRAHDKSRANLETRQRLYTPGPRRRAVITPTNLRQVP</sequence>
<protein>
    <submittedName>
        <fullName evidence="2">Putative membrane protein</fullName>
    </submittedName>
</protein>
<name>Q4A2N2_EHV8U</name>
<gene>
    <name evidence="2" type="ORF">EhV250</name>
</gene>